<dbReference type="Pfam" id="PF00892">
    <property type="entry name" value="EamA"/>
    <property type="match status" value="2"/>
</dbReference>
<dbReference type="RefSeq" id="WP_214360676.1">
    <property type="nucleotide sequence ID" value="NZ_JAEKFT010000006.1"/>
</dbReference>
<dbReference type="InterPro" id="IPR000620">
    <property type="entry name" value="EamA_dom"/>
</dbReference>
<keyword evidence="1" id="KW-0472">Membrane</keyword>
<dbReference type="AlphaFoldDB" id="A0A944H777"/>
<feature type="transmembrane region" description="Helical" evidence="1">
    <location>
        <begin position="125"/>
        <end position="144"/>
    </location>
</feature>
<comment type="caution">
    <text evidence="3">The sequence shown here is derived from an EMBL/GenBank/DDBJ whole genome shotgun (WGS) entry which is preliminary data.</text>
</comment>
<keyword evidence="4" id="KW-1185">Reference proteome</keyword>
<keyword evidence="1" id="KW-1133">Transmembrane helix</keyword>
<feature type="transmembrane region" description="Helical" evidence="1">
    <location>
        <begin position="95"/>
        <end position="113"/>
    </location>
</feature>
<organism evidence="3 4">
    <name type="scientific">Denitromonas iodatirespirans</name>
    <dbReference type="NCBI Taxonomy" id="2795389"/>
    <lineage>
        <taxon>Bacteria</taxon>
        <taxon>Pseudomonadati</taxon>
        <taxon>Pseudomonadota</taxon>
        <taxon>Betaproteobacteria</taxon>
        <taxon>Rhodocyclales</taxon>
        <taxon>Zoogloeaceae</taxon>
        <taxon>Denitromonas</taxon>
    </lineage>
</organism>
<dbReference type="EMBL" id="JAEKFT010000006">
    <property type="protein sequence ID" value="MBT0960909.1"/>
    <property type="molecule type" value="Genomic_DNA"/>
</dbReference>
<dbReference type="InterPro" id="IPR037185">
    <property type="entry name" value="EmrE-like"/>
</dbReference>
<evidence type="ECO:0000313" key="4">
    <source>
        <dbReference type="Proteomes" id="UP000694660"/>
    </source>
</evidence>
<dbReference type="GO" id="GO:0016020">
    <property type="term" value="C:membrane"/>
    <property type="evidence" value="ECO:0007669"/>
    <property type="project" value="InterPro"/>
</dbReference>
<protein>
    <submittedName>
        <fullName evidence="3">DMT family transporter</fullName>
    </submittedName>
</protein>
<proteinExistence type="predicted"/>
<feature type="domain" description="EamA" evidence="2">
    <location>
        <begin position="158"/>
        <end position="305"/>
    </location>
</feature>
<evidence type="ECO:0000313" key="3">
    <source>
        <dbReference type="EMBL" id="MBT0960909.1"/>
    </source>
</evidence>
<sequence>MLGGLSAALGAGLIWGMVFIVPLILPDYPGVSLAAGRYLAFGVLAVFLARADRAALKRLTRADWIEAAKLAVVGNLVYYGTLASAIQLAGAPVPTMIIGTLPVAIAIGAKLTSHDEADHGLPWSRLALPLGVIAAGLVLVHAQADTAGEVEQNARYWLGLGLAVVGLACWTWYPLTNSRWLRRQGPGLARPWATAQGLMTLPAALIAFAAIAAWQQATEGAVDLLGPRPGLFVLLMLLTGLLASWLGALLWNHASHQLPAALTGQLIVFETLAALTYAFVWYQRWPTPAEGGGIVLLIAGVVLAVRAFRRPRPAVPSPARR</sequence>
<feature type="transmembrane region" description="Helical" evidence="1">
    <location>
        <begin position="31"/>
        <end position="49"/>
    </location>
</feature>
<feature type="transmembrane region" description="Helical" evidence="1">
    <location>
        <begin position="7"/>
        <end position="25"/>
    </location>
</feature>
<feature type="transmembrane region" description="Helical" evidence="1">
    <location>
        <begin position="291"/>
        <end position="308"/>
    </location>
</feature>
<evidence type="ECO:0000256" key="1">
    <source>
        <dbReference type="SAM" id="Phobius"/>
    </source>
</evidence>
<feature type="transmembrane region" description="Helical" evidence="1">
    <location>
        <begin position="229"/>
        <end position="251"/>
    </location>
</feature>
<dbReference type="Proteomes" id="UP000694660">
    <property type="component" value="Unassembled WGS sequence"/>
</dbReference>
<name>A0A944H777_DENI1</name>
<feature type="domain" description="EamA" evidence="2">
    <location>
        <begin position="4"/>
        <end position="107"/>
    </location>
</feature>
<evidence type="ECO:0000259" key="2">
    <source>
        <dbReference type="Pfam" id="PF00892"/>
    </source>
</evidence>
<feature type="transmembrane region" description="Helical" evidence="1">
    <location>
        <begin position="197"/>
        <end position="217"/>
    </location>
</feature>
<feature type="transmembrane region" description="Helical" evidence="1">
    <location>
        <begin position="258"/>
        <end position="279"/>
    </location>
</feature>
<dbReference type="SUPFAM" id="SSF103481">
    <property type="entry name" value="Multidrug resistance efflux transporter EmrE"/>
    <property type="match status" value="1"/>
</dbReference>
<accession>A0A944H777</accession>
<feature type="transmembrane region" description="Helical" evidence="1">
    <location>
        <begin position="156"/>
        <end position="176"/>
    </location>
</feature>
<reference evidence="4" key="1">
    <citation type="journal article" date="2022" name="ISME J.">
        <title>Genetic and phylogenetic analysis of dissimilatory iodate-reducing bacteria identifies potential niches across the world's oceans.</title>
        <authorList>
            <person name="Reyes-Umana V."/>
            <person name="Henning Z."/>
            <person name="Lee K."/>
            <person name="Barnum T.P."/>
            <person name="Coates J.D."/>
        </authorList>
    </citation>
    <scope>NUCLEOTIDE SEQUENCE [LARGE SCALE GENOMIC DNA]</scope>
    <source>
        <strain evidence="4">IR12</strain>
    </source>
</reference>
<keyword evidence="1" id="KW-0812">Transmembrane</keyword>
<feature type="transmembrane region" description="Helical" evidence="1">
    <location>
        <begin position="70"/>
        <end position="89"/>
    </location>
</feature>
<gene>
    <name evidence="3" type="ORF">I8J34_06925</name>
</gene>